<dbReference type="GO" id="GO:0004525">
    <property type="term" value="F:ribonuclease III activity"/>
    <property type="evidence" value="ECO:0007669"/>
    <property type="project" value="UniProtKB-EC"/>
</dbReference>
<dbReference type="NCBIfam" id="TIGR02191">
    <property type="entry name" value="RNaseIII"/>
    <property type="match status" value="1"/>
</dbReference>
<dbReference type="SUPFAM" id="SSF54768">
    <property type="entry name" value="dsRNA-binding domain-like"/>
    <property type="match status" value="1"/>
</dbReference>
<dbReference type="SMART" id="SM00358">
    <property type="entry name" value="DSRM"/>
    <property type="match status" value="1"/>
</dbReference>
<dbReference type="HAMAP" id="MF_00104">
    <property type="entry name" value="RNase_III"/>
    <property type="match status" value="1"/>
</dbReference>
<keyword evidence="13" id="KW-1185">Reference proteome</keyword>
<keyword evidence="7 8" id="KW-0694">RNA-binding</keyword>
<evidence type="ECO:0000313" key="13">
    <source>
        <dbReference type="Proteomes" id="UP001220395"/>
    </source>
</evidence>
<proteinExistence type="inferred from homology"/>
<keyword evidence="4 8" id="KW-0540">Nuclease</keyword>
<keyword evidence="8" id="KW-0963">Cytoplasm</keyword>
<feature type="domain" description="DRBM" evidence="10">
    <location>
        <begin position="151"/>
        <end position="221"/>
    </location>
</feature>
<sequence length="221" mass="23841">MNDDLTAWIESALGHAPRDPALFLRALTHASQTSANYERLEFLGDKVLGVVTAAWLYRIHPDEPEGALSRRLNAVVSRETCAEVGRAIGVPQRLVLGKQARDDGVIHSDNVVGDAVEALIGALFLENGLDAARPFVERAFAPFLGESAPRHPKAALQEWAAANRCRPPVYALERRSGPDHAPRFLVSVALPGKAGAEANGEGASKREAESEAARTLLERLK</sequence>
<evidence type="ECO:0000256" key="5">
    <source>
        <dbReference type="ARBA" id="ARBA00022759"/>
    </source>
</evidence>
<dbReference type="SUPFAM" id="SSF69065">
    <property type="entry name" value="RNase III domain-like"/>
    <property type="match status" value="1"/>
</dbReference>
<evidence type="ECO:0000256" key="4">
    <source>
        <dbReference type="ARBA" id="ARBA00022722"/>
    </source>
</evidence>
<reference evidence="12 13" key="1">
    <citation type="submission" date="2023-02" db="EMBL/GenBank/DDBJ databases">
        <title>Genome sequence of Sphingomonas naphthae.</title>
        <authorList>
            <person name="Kim S."/>
            <person name="Heo J."/>
            <person name="Kwon S.-W."/>
        </authorList>
    </citation>
    <scope>NUCLEOTIDE SEQUENCE [LARGE SCALE GENOMIC DNA]</scope>
    <source>
        <strain evidence="12 13">KACC 18716</strain>
    </source>
</reference>
<dbReference type="SMART" id="SM00535">
    <property type="entry name" value="RIBOc"/>
    <property type="match status" value="1"/>
</dbReference>
<evidence type="ECO:0000313" key="12">
    <source>
        <dbReference type="EMBL" id="WCT74915.1"/>
    </source>
</evidence>
<dbReference type="PROSITE" id="PS50142">
    <property type="entry name" value="RNASE_3_2"/>
    <property type="match status" value="1"/>
</dbReference>
<evidence type="ECO:0000256" key="6">
    <source>
        <dbReference type="ARBA" id="ARBA00022801"/>
    </source>
</evidence>
<dbReference type="InterPro" id="IPR000999">
    <property type="entry name" value="RNase_III_dom"/>
</dbReference>
<dbReference type="EMBL" id="CP117411">
    <property type="protein sequence ID" value="WCT74915.1"/>
    <property type="molecule type" value="Genomic_DNA"/>
</dbReference>
<organism evidence="12 13">
    <name type="scientific">Sphingomonas naphthae</name>
    <dbReference type="NCBI Taxonomy" id="1813468"/>
    <lineage>
        <taxon>Bacteria</taxon>
        <taxon>Pseudomonadati</taxon>
        <taxon>Pseudomonadota</taxon>
        <taxon>Alphaproteobacteria</taxon>
        <taxon>Sphingomonadales</taxon>
        <taxon>Sphingomonadaceae</taxon>
        <taxon>Sphingomonas</taxon>
    </lineage>
</organism>
<feature type="region of interest" description="Disordered" evidence="9">
    <location>
        <begin position="195"/>
        <end position="221"/>
    </location>
</feature>
<feature type="domain" description="RNase III" evidence="11">
    <location>
        <begin position="6"/>
        <end position="128"/>
    </location>
</feature>
<evidence type="ECO:0000259" key="10">
    <source>
        <dbReference type="PROSITE" id="PS50137"/>
    </source>
</evidence>
<evidence type="ECO:0000256" key="2">
    <source>
        <dbReference type="ARBA" id="ARBA00010183"/>
    </source>
</evidence>
<dbReference type="EC" id="3.1.26.3" evidence="8"/>
<dbReference type="Proteomes" id="UP001220395">
    <property type="component" value="Chromosome"/>
</dbReference>
<accession>A0ABY7TNV7</accession>
<comment type="function">
    <text evidence="8">Digests double-stranded RNA. Involved in the processing of primary rRNA transcript to yield the immediate precursors to the large and small rRNAs (23S and 16S). Processes some mRNAs, and tRNAs when they are encoded in the rRNA operon. Processes pre-crRNA and tracrRNA of type II CRISPR loci if present in the organism.</text>
</comment>
<dbReference type="PANTHER" id="PTHR11207">
    <property type="entry name" value="RIBONUCLEASE III"/>
    <property type="match status" value="1"/>
</dbReference>
<dbReference type="InterPro" id="IPR011907">
    <property type="entry name" value="RNase_III"/>
</dbReference>
<evidence type="ECO:0000259" key="11">
    <source>
        <dbReference type="PROSITE" id="PS50142"/>
    </source>
</evidence>
<comment type="subunit">
    <text evidence="8">Homodimer.</text>
</comment>
<keyword evidence="8" id="KW-0819">tRNA processing</keyword>
<comment type="subcellular location">
    <subcellularLocation>
        <location evidence="8">Cytoplasm</location>
    </subcellularLocation>
</comment>
<feature type="compositionally biased region" description="Basic and acidic residues" evidence="9">
    <location>
        <begin position="203"/>
        <end position="221"/>
    </location>
</feature>
<dbReference type="RefSeq" id="WP_273690345.1">
    <property type="nucleotide sequence ID" value="NZ_CP117411.1"/>
</dbReference>
<keyword evidence="8" id="KW-0698">rRNA processing</keyword>
<dbReference type="CDD" id="cd00593">
    <property type="entry name" value="RIBOc"/>
    <property type="match status" value="1"/>
</dbReference>
<feature type="active site" evidence="8">
    <location>
        <position position="45"/>
    </location>
</feature>
<comment type="similarity">
    <text evidence="2">Belongs to the ribonuclease III family.</text>
</comment>
<keyword evidence="8" id="KW-0479">Metal-binding</keyword>
<dbReference type="InterPro" id="IPR036389">
    <property type="entry name" value="RNase_III_sf"/>
</dbReference>
<evidence type="ECO:0000256" key="9">
    <source>
        <dbReference type="SAM" id="MobiDB-lite"/>
    </source>
</evidence>
<keyword evidence="5 8" id="KW-0255">Endonuclease</keyword>
<feature type="active site" evidence="8">
    <location>
        <position position="117"/>
    </location>
</feature>
<dbReference type="PROSITE" id="PS50137">
    <property type="entry name" value="DS_RBD"/>
    <property type="match status" value="1"/>
</dbReference>
<feature type="binding site" evidence="8">
    <location>
        <position position="41"/>
    </location>
    <ligand>
        <name>Mg(2+)</name>
        <dbReference type="ChEBI" id="CHEBI:18420"/>
    </ligand>
</feature>
<feature type="binding site" evidence="8">
    <location>
        <position position="114"/>
    </location>
    <ligand>
        <name>Mg(2+)</name>
        <dbReference type="ChEBI" id="CHEBI:18420"/>
    </ligand>
</feature>
<name>A0ABY7TNV7_9SPHN</name>
<dbReference type="InterPro" id="IPR014720">
    <property type="entry name" value="dsRBD_dom"/>
</dbReference>
<comment type="cofactor">
    <cofactor evidence="8">
        <name>Mg(2+)</name>
        <dbReference type="ChEBI" id="CHEBI:18420"/>
    </cofactor>
</comment>
<protein>
    <recommendedName>
        <fullName evidence="8">Ribonuclease 3</fullName>
        <ecNumber evidence="8">3.1.26.3</ecNumber>
    </recommendedName>
    <alternativeName>
        <fullName evidence="8">Ribonuclease III</fullName>
        <shortName evidence="8">RNase III</shortName>
    </alternativeName>
</protein>
<keyword evidence="8" id="KW-0699">rRNA-binding</keyword>
<evidence type="ECO:0000256" key="1">
    <source>
        <dbReference type="ARBA" id="ARBA00000109"/>
    </source>
</evidence>
<evidence type="ECO:0000256" key="8">
    <source>
        <dbReference type="HAMAP-Rule" id="MF_00104"/>
    </source>
</evidence>
<keyword evidence="6 8" id="KW-0378">Hydrolase</keyword>
<gene>
    <name evidence="8 12" type="primary">rnc</name>
    <name evidence="12" type="ORF">PQ455_06770</name>
</gene>
<keyword evidence="8" id="KW-0460">Magnesium</keyword>
<dbReference type="Gene3D" id="1.10.1520.10">
    <property type="entry name" value="Ribonuclease III domain"/>
    <property type="match status" value="1"/>
</dbReference>
<evidence type="ECO:0000256" key="3">
    <source>
        <dbReference type="ARBA" id="ARBA00022664"/>
    </source>
</evidence>
<dbReference type="Pfam" id="PF00035">
    <property type="entry name" value="dsrm"/>
    <property type="match status" value="1"/>
</dbReference>
<comment type="catalytic activity">
    <reaction evidence="1 8">
        <text>Endonucleolytic cleavage to 5'-phosphomonoester.</text>
        <dbReference type="EC" id="3.1.26.3"/>
    </reaction>
</comment>
<dbReference type="PANTHER" id="PTHR11207:SF0">
    <property type="entry name" value="RIBONUCLEASE 3"/>
    <property type="match status" value="1"/>
</dbReference>
<dbReference type="Pfam" id="PF14622">
    <property type="entry name" value="Ribonucleas_3_3"/>
    <property type="match status" value="1"/>
</dbReference>
<keyword evidence="3 8" id="KW-0507">mRNA processing</keyword>
<dbReference type="CDD" id="cd10845">
    <property type="entry name" value="DSRM_RNAse_III_family"/>
    <property type="match status" value="1"/>
</dbReference>
<evidence type="ECO:0000256" key="7">
    <source>
        <dbReference type="ARBA" id="ARBA00022884"/>
    </source>
</evidence>
<feature type="binding site" evidence="8">
    <location>
        <position position="117"/>
    </location>
    <ligand>
        <name>Mg(2+)</name>
        <dbReference type="ChEBI" id="CHEBI:18420"/>
    </ligand>
</feature>
<dbReference type="Gene3D" id="3.30.160.20">
    <property type="match status" value="1"/>
</dbReference>